<organism evidence="1 2">
    <name type="scientific">Ramazzottius varieornatus</name>
    <name type="common">Water bear</name>
    <name type="synonym">Tardigrade</name>
    <dbReference type="NCBI Taxonomy" id="947166"/>
    <lineage>
        <taxon>Eukaryota</taxon>
        <taxon>Metazoa</taxon>
        <taxon>Ecdysozoa</taxon>
        <taxon>Tardigrada</taxon>
        <taxon>Eutardigrada</taxon>
        <taxon>Parachela</taxon>
        <taxon>Hypsibioidea</taxon>
        <taxon>Ramazzottiidae</taxon>
        <taxon>Ramazzottius</taxon>
    </lineage>
</organism>
<evidence type="ECO:0000313" key="2">
    <source>
        <dbReference type="Proteomes" id="UP000186922"/>
    </source>
</evidence>
<sequence length="92" mass="10303">MERWTLNLKSIRGDPNIFMSGSRGLTVSPIPKPQASILVVKINFGCVKGKRMASLRSFPNQARSRNQRQPMGTWLAEASCTLRCYAANSRFT</sequence>
<name>A0A1D1UTD0_RAMVA</name>
<evidence type="ECO:0000313" key="1">
    <source>
        <dbReference type="EMBL" id="GAU92909.1"/>
    </source>
</evidence>
<keyword evidence="2" id="KW-1185">Reference proteome</keyword>
<protein>
    <submittedName>
        <fullName evidence="1">Uncharacterized protein</fullName>
    </submittedName>
</protein>
<dbReference type="Proteomes" id="UP000186922">
    <property type="component" value="Unassembled WGS sequence"/>
</dbReference>
<dbReference type="AlphaFoldDB" id="A0A1D1UTD0"/>
<dbReference type="EMBL" id="BDGG01000002">
    <property type="protein sequence ID" value="GAU92909.1"/>
    <property type="molecule type" value="Genomic_DNA"/>
</dbReference>
<reference evidence="1 2" key="1">
    <citation type="journal article" date="2016" name="Nat. Commun.">
        <title>Extremotolerant tardigrade genome and improved radiotolerance of human cultured cells by tardigrade-unique protein.</title>
        <authorList>
            <person name="Hashimoto T."/>
            <person name="Horikawa D.D."/>
            <person name="Saito Y."/>
            <person name="Kuwahara H."/>
            <person name="Kozuka-Hata H."/>
            <person name="Shin-I T."/>
            <person name="Minakuchi Y."/>
            <person name="Ohishi K."/>
            <person name="Motoyama A."/>
            <person name="Aizu T."/>
            <person name="Enomoto A."/>
            <person name="Kondo K."/>
            <person name="Tanaka S."/>
            <person name="Hara Y."/>
            <person name="Koshikawa S."/>
            <person name="Sagara H."/>
            <person name="Miura T."/>
            <person name="Yokobori S."/>
            <person name="Miyagawa K."/>
            <person name="Suzuki Y."/>
            <person name="Kubo T."/>
            <person name="Oyama M."/>
            <person name="Kohara Y."/>
            <person name="Fujiyama A."/>
            <person name="Arakawa K."/>
            <person name="Katayama T."/>
            <person name="Toyoda A."/>
            <person name="Kunieda T."/>
        </authorList>
    </citation>
    <scope>NUCLEOTIDE SEQUENCE [LARGE SCALE GENOMIC DNA]</scope>
    <source>
        <strain evidence="1 2">YOKOZUNA-1</strain>
    </source>
</reference>
<proteinExistence type="predicted"/>
<gene>
    <name evidence="1" type="primary">RvY_04927-1</name>
    <name evidence="1" type="synonym">RvY_04927.1</name>
    <name evidence="1" type="ORF">RvY_04927</name>
</gene>
<accession>A0A1D1UTD0</accession>
<comment type="caution">
    <text evidence="1">The sequence shown here is derived from an EMBL/GenBank/DDBJ whole genome shotgun (WGS) entry which is preliminary data.</text>
</comment>